<evidence type="ECO:0000256" key="1">
    <source>
        <dbReference type="SAM" id="MobiDB-lite"/>
    </source>
</evidence>
<dbReference type="Proteomes" id="UP001499852">
    <property type="component" value="Unassembled WGS sequence"/>
</dbReference>
<organism evidence="2 3">
    <name type="scientific">Prosthecobacter algae</name>
    <dbReference type="NCBI Taxonomy" id="1144682"/>
    <lineage>
        <taxon>Bacteria</taxon>
        <taxon>Pseudomonadati</taxon>
        <taxon>Verrucomicrobiota</taxon>
        <taxon>Verrucomicrobiia</taxon>
        <taxon>Verrucomicrobiales</taxon>
        <taxon>Verrucomicrobiaceae</taxon>
        <taxon>Prosthecobacter</taxon>
    </lineage>
</organism>
<keyword evidence="3" id="KW-1185">Reference proteome</keyword>
<feature type="compositionally biased region" description="Basic residues" evidence="1">
    <location>
        <begin position="61"/>
        <end position="78"/>
    </location>
</feature>
<gene>
    <name evidence="2" type="ORF">GCM10023213_43920</name>
</gene>
<name>A0ABP9PLP1_9BACT</name>
<sequence>MHLLCNAQGLRIKTQLGSLLTVPAPQALHHNRTIRIHRNLRMPQRETMAKAGQAVEEGKGHPKRGVHGGQCHKKAKGA</sequence>
<evidence type="ECO:0000313" key="2">
    <source>
        <dbReference type="EMBL" id="GAA5148166.1"/>
    </source>
</evidence>
<comment type="caution">
    <text evidence="2">The sequence shown here is derived from an EMBL/GenBank/DDBJ whole genome shotgun (WGS) entry which is preliminary data.</text>
</comment>
<reference evidence="3" key="1">
    <citation type="journal article" date="2019" name="Int. J. Syst. Evol. Microbiol.">
        <title>The Global Catalogue of Microorganisms (GCM) 10K type strain sequencing project: providing services to taxonomists for standard genome sequencing and annotation.</title>
        <authorList>
            <consortium name="The Broad Institute Genomics Platform"/>
            <consortium name="The Broad Institute Genome Sequencing Center for Infectious Disease"/>
            <person name="Wu L."/>
            <person name="Ma J."/>
        </authorList>
    </citation>
    <scope>NUCLEOTIDE SEQUENCE [LARGE SCALE GENOMIC DNA]</scope>
    <source>
        <strain evidence="3">JCM 18053</strain>
    </source>
</reference>
<accession>A0ABP9PLP1</accession>
<feature type="region of interest" description="Disordered" evidence="1">
    <location>
        <begin position="45"/>
        <end position="78"/>
    </location>
</feature>
<proteinExistence type="predicted"/>
<protein>
    <submittedName>
        <fullName evidence="2">Uncharacterized protein</fullName>
    </submittedName>
</protein>
<dbReference type="EMBL" id="BAABIA010000011">
    <property type="protein sequence ID" value="GAA5148166.1"/>
    <property type="molecule type" value="Genomic_DNA"/>
</dbReference>
<evidence type="ECO:0000313" key="3">
    <source>
        <dbReference type="Proteomes" id="UP001499852"/>
    </source>
</evidence>